<dbReference type="PROSITE" id="PS50977">
    <property type="entry name" value="HTH_TETR_2"/>
    <property type="match status" value="1"/>
</dbReference>
<accession>A0ABR7TC01</accession>
<organism evidence="4 5">
    <name type="scientific">Carnobacterium inhibens</name>
    <dbReference type="NCBI Taxonomy" id="147709"/>
    <lineage>
        <taxon>Bacteria</taxon>
        <taxon>Bacillati</taxon>
        <taxon>Bacillota</taxon>
        <taxon>Bacilli</taxon>
        <taxon>Lactobacillales</taxon>
        <taxon>Carnobacteriaceae</taxon>
        <taxon>Carnobacterium</taxon>
    </lineage>
</organism>
<feature type="DNA-binding region" description="H-T-H motif" evidence="2">
    <location>
        <begin position="32"/>
        <end position="51"/>
    </location>
</feature>
<evidence type="ECO:0000256" key="1">
    <source>
        <dbReference type="ARBA" id="ARBA00023125"/>
    </source>
</evidence>
<evidence type="ECO:0000313" key="4">
    <source>
        <dbReference type="EMBL" id="MBC9825439.1"/>
    </source>
</evidence>
<dbReference type="InterPro" id="IPR009057">
    <property type="entry name" value="Homeodomain-like_sf"/>
</dbReference>
<dbReference type="InterPro" id="IPR001647">
    <property type="entry name" value="HTH_TetR"/>
</dbReference>
<dbReference type="PANTHER" id="PTHR43479">
    <property type="entry name" value="ACREF/ENVCD OPERON REPRESSOR-RELATED"/>
    <property type="match status" value="1"/>
</dbReference>
<dbReference type="EMBL" id="WNJQ01000004">
    <property type="protein sequence ID" value="MBC9825439.1"/>
    <property type="molecule type" value="Genomic_DNA"/>
</dbReference>
<name>A0ABR7TC01_9LACT</name>
<feature type="domain" description="HTH tetR-type" evidence="3">
    <location>
        <begin position="8"/>
        <end position="69"/>
    </location>
</feature>
<protein>
    <submittedName>
        <fullName evidence="4">TetR family transcriptional regulator</fullName>
    </submittedName>
</protein>
<dbReference type="PANTHER" id="PTHR43479:SF11">
    <property type="entry name" value="ACREF_ENVCD OPERON REPRESSOR-RELATED"/>
    <property type="match status" value="1"/>
</dbReference>
<dbReference type="RefSeq" id="WP_187948766.1">
    <property type="nucleotide sequence ID" value="NZ_WNJQ01000004.1"/>
</dbReference>
<keyword evidence="5" id="KW-1185">Reference proteome</keyword>
<evidence type="ECO:0000256" key="2">
    <source>
        <dbReference type="PROSITE-ProRule" id="PRU00335"/>
    </source>
</evidence>
<dbReference type="SUPFAM" id="SSF46689">
    <property type="entry name" value="Homeodomain-like"/>
    <property type="match status" value="1"/>
</dbReference>
<proteinExistence type="predicted"/>
<dbReference type="Proteomes" id="UP000638836">
    <property type="component" value="Unassembled WGS sequence"/>
</dbReference>
<sequence>MARNKYPEETRKKILDVAEKLFLEKGYDGTSIQDIVDGLGNMTKGVIYHHFKSKFAILETIMDEADEQPVLEQLRGRNGLEKLQNILKDSFKSYRRQSIGYAVAVALRSPRILGEQYLQVFQELVPEMKKIVDEGVMDGSIQTDYPEEITELLMLTINLWIGFQLSLLSEEELRRKILFIQQMFNGLGVPLLTDEIVQDAFTLFTVLKKNSD</sequence>
<dbReference type="Pfam" id="PF00440">
    <property type="entry name" value="TetR_N"/>
    <property type="match status" value="1"/>
</dbReference>
<dbReference type="Gene3D" id="1.10.357.10">
    <property type="entry name" value="Tetracycline Repressor, domain 2"/>
    <property type="match status" value="1"/>
</dbReference>
<gene>
    <name evidence="4" type="ORF">GLO26_06310</name>
</gene>
<reference evidence="4 5" key="1">
    <citation type="journal article" date="2020" name="Microorganisms">
        <title>New Insight into Antimicrobial Compounds from Food and Marine-Sourced Carnobacterium Species through Phenotype and Genome Analyses.</title>
        <authorList>
            <person name="Begrem S."/>
            <person name="Ivaniuk F."/>
            <person name="Gigout-Chevalier F."/>
            <person name="Kolypczuk L."/>
            <person name="Bonnetot S."/>
            <person name="Leroi F."/>
            <person name="Grovel O."/>
            <person name="Delbarre-Ladrat C."/>
            <person name="Passerini D."/>
        </authorList>
    </citation>
    <scope>NUCLEOTIDE SEQUENCE [LARGE SCALE GENOMIC DNA]</scope>
    <source>
        <strain evidence="4 5">MIP2551</strain>
    </source>
</reference>
<comment type="caution">
    <text evidence="4">The sequence shown here is derived from an EMBL/GenBank/DDBJ whole genome shotgun (WGS) entry which is preliminary data.</text>
</comment>
<dbReference type="InterPro" id="IPR050624">
    <property type="entry name" value="HTH-type_Tx_Regulator"/>
</dbReference>
<evidence type="ECO:0000313" key="5">
    <source>
        <dbReference type="Proteomes" id="UP000638836"/>
    </source>
</evidence>
<evidence type="ECO:0000259" key="3">
    <source>
        <dbReference type="PROSITE" id="PS50977"/>
    </source>
</evidence>
<keyword evidence="1 2" id="KW-0238">DNA-binding</keyword>